<name>A0A7V8JNE5_STEMA</name>
<dbReference type="SUPFAM" id="SSF52540">
    <property type="entry name" value="P-loop containing nucleoside triphosphate hydrolases"/>
    <property type="match status" value="1"/>
</dbReference>
<evidence type="ECO:0000313" key="2">
    <source>
        <dbReference type="Proteomes" id="UP000487117"/>
    </source>
</evidence>
<sequence length="96" mass="10697">MHANFTALLAQVSAEYDLVIVDMPPILAVTDAAVIAHHAGTCLMVARFGLNQAKELDLAKRRFEQNNVNIKGAIFIAVERRATGYYSYGYYEYKLA</sequence>
<dbReference type="InterPro" id="IPR050445">
    <property type="entry name" value="Bact_polysacc_biosynth/exp"/>
</dbReference>
<reference evidence="2" key="1">
    <citation type="journal article" date="2020" name="MBio">
        <title>Horizontal gene transfer to a defensive symbiont with a reduced genome amongst a multipartite beetle microbiome.</title>
        <authorList>
            <person name="Waterworth S.C."/>
            <person name="Florez L.V."/>
            <person name="Rees E.R."/>
            <person name="Hertweck C."/>
            <person name="Kaltenpoth M."/>
            <person name="Kwan J.C."/>
        </authorList>
    </citation>
    <scope>NUCLEOTIDE SEQUENCE [LARGE SCALE GENOMIC DNA]</scope>
</reference>
<dbReference type="Proteomes" id="UP000487117">
    <property type="component" value="Unassembled WGS sequence"/>
</dbReference>
<dbReference type="PANTHER" id="PTHR32309:SF32">
    <property type="entry name" value="TYROSINE-PROTEIN KINASE ETK-RELATED"/>
    <property type="match status" value="1"/>
</dbReference>
<organism evidence="1 2">
    <name type="scientific">Stenotrophomonas maltophilia</name>
    <name type="common">Pseudomonas maltophilia</name>
    <name type="synonym">Xanthomonas maltophilia</name>
    <dbReference type="NCBI Taxonomy" id="40324"/>
    <lineage>
        <taxon>Bacteria</taxon>
        <taxon>Pseudomonadati</taxon>
        <taxon>Pseudomonadota</taxon>
        <taxon>Gammaproteobacteria</taxon>
        <taxon>Lysobacterales</taxon>
        <taxon>Lysobacteraceae</taxon>
        <taxon>Stenotrophomonas</taxon>
        <taxon>Stenotrophomonas maltophilia group</taxon>
    </lineage>
</organism>
<accession>A0A7V8JNE5</accession>
<evidence type="ECO:0000313" key="1">
    <source>
        <dbReference type="EMBL" id="KAF1017380.1"/>
    </source>
</evidence>
<dbReference type="EMBL" id="WNDS01000001">
    <property type="protein sequence ID" value="KAF1017380.1"/>
    <property type="molecule type" value="Genomic_DNA"/>
</dbReference>
<keyword evidence="1" id="KW-0418">Kinase</keyword>
<protein>
    <submittedName>
        <fullName evidence="1">Tyrosine-protein kinase wzc</fullName>
    </submittedName>
</protein>
<dbReference type="GO" id="GO:0005886">
    <property type="term" value="C:plasma membrane"/>
    <property type="evidence" value="ECO:0007669"/>
    <property type="project" value="TreeGrafter"/>
</dbReference>
<proteinExistence type="predicted"/>
<gene>
    <name evidence="1" type="primary">wzc_1</name>
    <name evidence="1" type="ORF">GAK31_00645</name>
</gene>
<dbReference type="PANTHER" id="PTHR32309">
    <property type="entry name" value="TYROSINE-PROTEIN KINASE"/>
    <property type="match status" value="1"/>
</dbReference>
<dbReference type="InterPro" id="IPR027417">
    <property type="entry name" value="P-loop_NTPase"/>
</dbReference>
<dbReference type="AlphaFoldDB" id="A0A7V8JNE5"/>
<keyword evidence="1" id="KW-0808">Transferase</keyword>
<dbReference type="Gene3D" id="3.40.50.300">
    <property type="entry name" value="P-loop containing nucleotide triphosphate hydrolases"/>
    <property type="match status" value="1"/>
</dbReference>
<comment type="caution">
    <text evidence="1">The sequence shown here is derived from an EMBL/GenBank/DDBJ whole genome shotgun (WGS) entry which is preliminary data.</text>
</comment>
<dbReference type="GO" id="GO:0004713">
    <property type="term" value="F:protein tyrosine kinase activity"/>
    <property type="evidence" value="ECO:0007669"/>
    <property type="project" value="TreeGrafter"/>
</dbReference>